<dbReference type="SUPFAM" id="SSF54695">
    <property type="entry name" value="POZ domain"/>
    <property type="match status" value="1"/>
</dbReference>
<sequence length="185" mass="22116">MPLATIANDFQIERENHTICSSDEEYDVIIYAGENESVKEIYAYSLIIRTRSQYFRTEFSKKWPEKKDGKFIFKKPNIPPQLFIISLRFIYCGKIDLTNLLGFEHESFTEFWNFYLDRICEEPLMLFNSDKFIKLNALLLEFLLNRDDLNLDEIIVWNNLIKWCLAQHSNIPQDVKKWNKEDVTL</sequence>
<accession>A0A2N0SAS5</accession>
<evidence type="ECO:0000313" key="2">
    <source>
        <dbReference type="EMBL" id="PKC72665.1"/>
    </source>
</evidence>
<dbReference type="Proteomes" id="UP000232688">
    <property type="component" value="Unassembled WGS sequence"/>
</dbReference>
<dbReference type="VEuPathDB" id="FungiDB:RhiirA1_452091"/>
<reference evidence="2 3" key="2">
    <citation type="submission" date="2017-10" db="EMBL/GenBank/DDBJ databases">
        <title>Genome analyses suggest a sexual origin of heterokaryosis in a supposedly ancient asexual fungus.</title>
        <authorList>
            <person name="Corradi N."/>
            <person name="Sedzielewska K."/>
            <person name="Noel J."/>
            <person name="Charron P."/>
            <person name="Farinelli L."/>
            <person name="Marton T."/>
            <person name="Kruger M."/>
            <person name="Pelin A."/>
            <person name="Brachmann A."/>
            <person name="Corradi N."/>
        </authorList>
    </citation>
    <scope>NUCLEOTIDE SEQUENCE [LARGE SCALE GENOMIC DNA]</scope>
    <source>
        <strain evidence="2 3">A1</strain>
    </source>
</reference>
<feature type="domain" description="BTB" evidence="1">
    <location>
        <begin position="26"/>
        <end position="99"/>
    </location>
</feature>
<dbReference type="CDD" id="cd18186">
    <property type="entry name" value="BTB_POZ_ZBTB_KLHL-like"/>
    <property type="match status" value="1"/>
</dbReference>
<dbReference type="Gene3D" id="3.30.710.10">
    <property type="entry name" value="Potassium Channel Kv1.1, Chain A"/>
    <property type="match status" value="1"/>
</dbReference>
<evidence type="ECO:0000259" key="1">
    <source>
        <dbReference type="PROSITE" id="PS50097"/>
    </source>
</evidence>
<comment type="caution">
    <text evidence="2">The sequence shown here is derived from an EMBL/GenBank/DDBJ whole genome shotgun (WGS) entry which is preliminary data.</text>
</comment>
<dbReference type="VEuPathDB" id="FungiDB:FUN_002687"/>
<dbReference type="PROSITE" id="PS50097">
    <property type="entry name" value="BTB"/>
    <property type="match status" value="1"/>
</dbReference>
<dbReference type="EMBL" id="LLXH01000117">
    <property type="protein sequence ID" value="PKC72665.1"/>
    <property type="molecule type" value="Genomic_DNA"/>
</dbReference>
<dbReference type="Pfam" id="PF00651">
    <property type="entry name" value="BTB"/>
    <property type="match status" value="1"/>
</dbReference>
<name>A0A2N0SAS5_9GLOM</name>
<dbReference type="AlphaFoldDB" id="A0A2N0SAS5"/>
<gene>
    <name evidence="2" type="ORF">RhiirA1_452091</name>
</gene>
<organism evidence="2 3">
    <name type="scientific">Rhizophagus irregularis</name>
    <dbReference type="NCBI Taxonomy" id="588596"/>
    <lineage>
        <taxon>Eukaryota</taxon>
        <taxon>Fungi</taxon>
        <taxon>Fungi incertae sedis</taxon>
        <taxon>Mucoromycota</taxon>
        <taxon>Glomeromycotina</taxon>
        <taxon>Glomeromycetes</taxon>
        <taxon>Glomerales</taxon>
        <taxon>Glomeraceae</taxon>
        <taxon>Rhizophagus</taxon>
    </lineage>
</organism>
<dbReference type="InterPro" id="IPR000210">
    <property type="entry name" value="BTB/POZ_dom"/>
</dbReference>
<evidence type="ECO:0000313" key="3">
    <source>
        <dbReference type="Proteomes" id="UP000232688"/>
    </source>
</evidence>
<proteinExistence type="predicted"/>
<protein>
    <recommendedName>
        <fullName evidence="1">BTB domain-containing protein</fullName>
    </recommendedName>
</protein>
<dbReference type="InterPro" id="IPR011333">
    <property type="entry name" value="SKP1/BTB/POZ_sf"/>
</dbReference>
<reference evidence="2 3" key="1">
    <citation type="submission" date="2017-10" db="EMBL/GenBank/DDBJ databases">
        <title>Extensive intraspecific genome diversity in a model arbuscular mycorrhizal fungus.</title>
        <authorList>
            <person name="Chen E.C.H."/>
            <person name="Morin E."/>
            <person name="Baudet D."/>
            <person name="Noel J."/>
            <person name="Ndikumana S."/>
            <person name="Charron P."/>
            <person name="St-Onge C."/>
            <person name="Giorgi J."/>
            <person name="Grigoriev I.V."/>
            <person name="Roux C."/>
            <person name="Martin F.M."/>
            <person name="Corradi N."/>
        </authorList>
    </citation>
    <scope>NUCLEOTIDE SEQUENCE [LARGE SCALE GENOMIC DNA]</scope>
    <source>
        <strain evidence="2 3">A1</strain>
    </source>
</reference>